<comment type="caution">
    <text evidence="3">The sequence shown here is derived from an EMBL/GenBank/DDBJ whole genome shotgun (WGS) entry which is preliminary data.</text>
</comment>
<dbReference type="Proteomes" id="UP001162060">
    <property type="component" value="Unassembled WGS sequence"/>
</dbReference>
<dbReference type="AlphaFoldDB" id="A0AAV1U8V1"/>
<feature type="region of interest" description="Disordered" evidence="1">
    <location>
        <begin position="95"/>
        <end position="121"/>
    </location>
</feature>
<dbReference type="EMBL" id="CAKLBY020000168">
    <property type="protein sequence ID" value="CAK7930521.1"/>
    <property type="molecule type" value="Genomic_DNA"/>
</dbReference>
<feature type="compositionally biased region" description="Acidic residues" evidence="1">
    <location>
        <begin position="98"/>
        <end position="114"/>
    </location>
</feature>
<organism evidence="3 4">
    <name type="scientific">Peronospora matthiolae</name>
    <dbReference type="NCBI Taxonomy" id="2874970"/>
    <lineage>
        <taxon>Eukaryota</taxon>
        <taxon>Sar</taxon>
        <taxon>Stramenopiles</taxon>
        <taxon>Oomycota</taxon>
        <taxon>Peronosporomycetes</taxon>
        <taxon>Peronosporales</taxon>
        <taxon>Peronosporaceae</taxon>
        <taxon>Peronospora</taxon>
    </lineage>
</organism>
<dbReference type="InterPro" id="IPR006816">
    <property type="entry name" value="ELMO_dom"/>
</dbReference>
<dbReference type="PANTHER" id="PTHR12771:SF56">
    <property type="entry name" value="CED-12"/>
    <property type="match status" value="1"/>
</dbReference>
<proteinExistence type="predicted"/>
<reference evidence="3" key="1">
    <citation type="submission" date="2024-01" db="EMBL/GenBank/DDBJ databases">
        <authorList>
            <person name="Webb A."/>
        </authorList>
    </citation>
    <scope>NUCLEOTIDE SEQUENCE</scope>
    <source>
        <strain evidence="3">Pm1</strain>
    </source>
</reference>
<dbReference type="Pfam" id="PF04727">
    <property type="entry name" value="ELMO_CED12"/>
    <property type="match status" value="1"/>
</dbReference>
<dbReference type="PROSITE" id="PS51335">
    <property type="entry name" value="ELMO"/>
    <property type="match status" value="1"/>
</dbReference>
<evidence type="ECO:0000256" key="1">
    <source>
        <dbReference type="SAM" id="MobiDB-lite"/>
    </source>
</evidence>
<dbReference type="PANTHER" id="PTHR12771">
    <property type="entry name" value="ENGULFMENT AND CELL MOTILITY"/>
    <property type="match status" value="1"/>
</dbReference>
<evidence type="ECO:0000313" key="3">
    <source>
        <dbReference type="EMBL" id="CAK7930521.1"/>
    </source>
</evidence>
<accession>A0AAV1U8V1</accession>
<sequence>MAACGVLCRYFFQQTLCEEGTADSRLEELTSSFLLSSCPNVAELRRKFPFEGSYHFRLQVEAASSRFYYWRDLVEETQVLPVAGNGEIRVKVLQLQREEEDGEDDDGEEEEEEDDKVKKKQGKEKPLGKLLTVNEELVDVLEDRQFRAFFDWQNRFTREACSDYRVPQVQTHDVGKVLIGAKNALASKIKSSVVAQTLQKHSVQMWEKVTAAASGGGAGGSSAPPTASVLAQLAKLIGAMQTSLHPENREHLDLLQRLWASCFDAQPFALTSLEWNRIGFRHGDPMRETQFLLPLQCLLYFLEMHRAVALPMLADQNGPEAYSYALVGYQIAYMLADLLQLQDGGCLGSERPFWRLFEDPVAFFELFCVALRAFDTSWKHNSNRASDASLHLSYVGDFARKLLYLGPDNVANLIEYAYQLQSC</sequence>
<name>A0AAV1U8V1_9STRA</name>
<dbReference type="InterPro" id="IPR050868">
    <property type="entry name" value="ELMO_domain-containing"/>
</dbReference>
<gene>
    <name evidence="3" type="ORF">PM001_LOCUS15671</name>
</gene>
<protein>
    <recommendedName>
        <fullName evidence="2">ELMO domain-containing protein</fullName>
    </recommendedName>
</protein>
<evidence type="ECO:0000313" key="4">
    <source>
        <dbReference type="Proteomes" id="UP001162060"/>
    </source>
</evidence>
<feature type="domain" description="ELMO" evidence="2">
    <location>
        <begin position="250"/>
        <end position="403"/>
    </location>
</feature>
<evidence type="ECO:0000259" key="2">
    <source>
        <dbReference type="PROSITE" id="PS51335"/>
    </source>
</evidence>